<gene>
    <name evidence="1" type="ORF">F4821DRAFT_270476</name>
</gene>
<evidence type="ECO:0000313" key="1">
    <source>
        <dbReference type="EMBL" id="KAI6085664.1"/>
    </source>
</evidence>
<reference evidence="1 2" key="1">
    <citation type="journal article" date="2022" name="New Phytol.">
        <title>Ecological generalism drives hyperdiversity of secondary metabolite gene clusters in xylarialean endophytes.</title>
        <authorList>
            <person name="Franco M.E.E."/>
            <person name="Wisecaver J.H."/>
            <person name="Arnold A.E."/>
            <person name="Ju Y.M."/>
            <person name="Slot J.C."/>
            <person name="Ahrendt S."/>
            <person name="Moore L.P."/>
            <person name="Eastman K.E."/>
            <person name="Scott K."/>
            <person name="Konkel Z."/>
            <person name="Mondo S.J."/>
            <person name="Kuo A."/>
            <person name="Hayes R.D."/>
            <person name="Haridas S."/>
            <person name="Andreopoulos B."/>
            <person name="Riley R."/>
            <person name="LaButti K."/>
            <person name="Pangilinan J."/>
            <person name="Lipzen A."/>
            <person name="Amirebrahimi M."/>
            <person name="Yan J."/>
            <person name="Adam C."/>
            <person name="Keymanesh K."/>
            <person name="Ng V."/>
            <person name="Louie K."/>
            <person name="Northen T."/>
            <person name="Drula E."/>
            <person name="Henrissat B."/>
            <person name="Hsieh H.M."/>
            <person name="Youens-Clark K."/>
            <person name="Lutzoni F."/>
            <person name="Miadlikowska J."/>
            <person name="Eastwood D.C."/>
            <person name="Hamelin R.C."/>
            <person name="Grigoriev I.V."/>
            <person name="U'Ren J.M."/>
        </authorList>
    </citation>
    <scope>NUCLEOTIDE SEQUENCE [LARGE SCALE GENOMIC DNA]</scope>
    <source>
        <strain evidence="1 2">ER1909</strain>
    </source>
</reference>
<organism evidence="1 2">
    <name type="scientific">Hypoxylon rubiginosum</name>
    <dbReference type="NCBI Taxonomy" id="110542"/>
    <lineage>
        <taxon>Eukaryota</taxon>
        <taxon>Fungi</taxon>
        <taxon>Dikarya</taxon>
        <taxon>Ascomycota</taxon>
        <taxon>Pezizomycotina</taxon>
        <taxon>Sordariomycetes</taxon>
        <taxon>Xylariomycetidae</taxon>
        <taxon>Xylariales</taxon>
        <taxon>Hypoxylaceae</taxon>
        <taxon>Hypoxylon</taxon>
    </lineage>
</organism>
<comment type="caution">
    <text evidence="1">The sequence shown here is derived from an EMBL/GenBank/DDBJ whole genome shotgun (WGS) entry which is preliminary data.</text>
</comment>
<name>A0ACC0CZ22_9PEZI</name>
<dbReference type="EMBL" id="MU394323">
    <property type="protein sequence ID" value="KAI6085664.1"/>
    <property type="molecule type" value="Genomic_DNA"/>
</dbReference>
<accession>A0ACC0CZ22</accession>
<proteinExistence type="predicted"/>
<protein>
    <submittedName>
        <fullName evidence="1">Amine oxidase</fullName>
    </submittedName>
</protein>
<dbReference type="Proteomes" id="UP001497680">
    <property type="component" value="Unassembled WGS sequence"/>
</dbReference>
<keyword evidence="2" id="KW-1185">Reference proteome</keyword>
<sequence>MPTKSDVLVIGAGLSGLQAAVKIHGAGFSCLVLEAADRVGGKTVSIKSSSKPAGVNDLGATWVNDTNQSEIWKLFEKYNLGAVVQRATGTSFRQSEDGTTVAHPYHRESSEGDDRAAELRQVYGALMQAIEASDLEHPESGDQAWRLDGMTFAEFGREAGPNIGAGIASVATTALLGVEADEVSALFVINYIKSGHGIQVISSDQKDGAQYIRARRGLQTISEGLASELAPGSLHLDTVVKSVEWMQDGSYEVKSTAGIVFQAKHVVVSIPTSLYGTVEFTPPLPEKKHKLGESTTLGYFSKVVLVFDQPWWHAADLSGVMTSHKGPISFTRDTSAPEDDQWSITCFLVGDTGRSWSALSEAERREAVLEHFNGVFSTLVSVPKPIAIHEKIWTEDPYFLGAPCPVMPPGVLTSLGSDVLREPVGNMHFIGTETSVIWKGYMDGAVRSGQRGAEEVIASLRG</sequence>
<evidence type="ECO:0000313" key="2">
    <source>
        <dbReference type="Proteomes" id="UP001497680"/>
    </source>
</evidence>